<sequence>MDRSSIKRVFGCLLAAAVAISAVGCTNVKRTDYDILLDENNELRGQLAAIEGERAMWFDTKGKLEQENADLASALEAMKAQGTVNDDGGLNGVSGLSVPGAKLSMRGSDLVVEVAGDVLFDSGQTKIKSSAKRTLDRIAEVLQSEFAGNAVRIEGYTDTDPIRKSKWSTNEHLSFERAFAVEKYLISRGVNTRRMYSAAFGPDKPRGSKQESRRVEIVILGN</sequence>
<dbReference type="PANTHER" id="PTHR30329:SF21">
    <property type="entry name" value="LIPOPROTEIN YIAD-RELATED"/>
    <property type="match status" value="1"/>
</dbReference>
<dbReference type="SUPFAM" id="SSF103088">
    <property type="entry name" value="OmpA-like"/>
    <property type="match status" value="1"/>
</dbReference>
<evidence type="ECO:0000256" key="1">
    <source>
        <dbReference type="SAM" id="Coils"/>
    </source>
</evidence>
<dbReference type="Gene3D" id="3.30.1330.60">
    <property type="entry name" value="OmpA-like domain"/>
    <property type="match status" value="1"/>
</dbReference>
<feature type="domain" description="OmpA-like" evidence="2">
    <location>
        <begin position="107"/>
        <end position="222"/>
    </location>
</feature>
<proteinExistence type="predicted"/>
<dbReference type="EMBL" id="UOGK01000167">
    <property type="protein sequence ID" value="VAX38905.1"/>
    <property type="molecule type" value="Genomic_DNA"/>
</dbReference>
<dbReference type="Pfam" id="PF00691">
    <property type="entry name" value="OmpA"/>
    <property type="match status" value="1"/>
</dbReference>
<evidence type="ECO:0000313" key="3">
    <source>
        <dbReference type="EMBL" id="VAX38905.1"/>
    </source>
</evidence>
<dbReference type="CDD" id="cd07185">
    <property type="entry name" value="OmpA_C-like"/>
    <property type="match status" value="1"/>
</dbReference>
<dbReference type="PROSITE" id="PS51257">
    <property type="entry name" value="PROKAR_LIPOPROTEIN"/>
    <property type="match status" value="1"/>
</dbReference>
<accession>A0A3B1E175</accession>
<dbReference type="InterPro" id="IPR050330">
    <property type="entry name" value="Bact_OuterMem_StrucFunc"/>
</dbReference>
<keyword evidence="1" id="KW-0175">Coiled coil</keyword>
<dbReference type="InterPro" id="IPR036737">
    <property type="entry name" value="OmpA-like_sf"/>
</dbReference>
<organism evidence="3">
    <name type="scientific">hydrothermal vent metagenome</name>
    <dbReference type="NCBI Taxonomy" id="652676"/>
    <lineage>
        <taxon>unclassified sequences</taxon>
        <taxon>metagenomes</taxon>
        <taxon>ecological metagenomes</taxon>
    </lineage>
</organism>
<protein>
    <recommendedName>
        <fullName evidence="2">OmpA-like domain-containing protein</fullName>
    </recommendedName>
</protein>
<reference evidence="3" key="1">
    <citation type="submission" date="2018-06" db="EMBL/GenBank/DDBJ databases">
        <authorList>
            <person name="Zhirakovskaya E."/>
        </authorList>
    </citation>
    <scope>NUCLEOTIDE SEQUENCE</scope>
</reference>
<dbReference type="InterPro" id="IPR006665">
    <property type="entry name" value="OmpA-like"/>
</dbReference>
<gene>
    <name evidence="3" type="ORF">MNBD_PLANCTO03-731</name>
</gene>
<dbReference type="PROSITE" id="PS51123">
    <property type="entry name" value="OMPA_2"/>
    <property type="match status" value="1"/>
</dbReference>
<evidence type="ECO:0000259" key="2">
    <source>
        <dbReference type="PROSITE" id="PS51123"/>
    </source>
</evidence>
<dbReference type="PANTHER" id="PTHR30329">
    <property type="entry name" value="STATOR ELEMENT OF FLAGELLAR MOTOR COMPLEX"/>
    <property type="match status" value="1"/>
</dbReference>
<name>A0A3B1E175_9ZZZZ</name>
<dbReference type="AlphaFoldDB" id="A0A3B1E175"/>
<feature type="coiled-coil region" evidence="1">
    <location>
        <begin position="33"/>
        <end position="81"/>
    </location>
</feature>